<accession>A0A8J7IHD6</accession>
<reference evidence="4" key="1">
    <citation type="submission" date="2020-12" db="EMBL/GenBank/DDBJ databases">
        <title>Snuella sp. nov., isolated from sediment in Incheon.</title>
        <authorList>
            <person name="Kim W."/>
        </authorList>
    </citation>
    <scope>NUCLEOTIDE SEQUENCE</scope>
    <source>
        <strain evidence="4">CAU 1569</strain>
    </source>
</reference>
<dbReference type="SUPFAM" id="SSF53756">
    <property type="entry name" value="UDP-Glycosyltransferase/glycogen phosphorylase"/>
    <property type="match status" value="1"/>
</dbReference>
<name>A0A8J7IHD6_9FLAO</name>
<sequence>MKIGVVTGSFPEVSETFVVNQINSLKTFGHDVSVFCFKMDVANSCFDAFDLIEEAIVLNWKSFMPATIFKKFFLIKLILIKALLRGVFIDLFFSLFFKKGKIVNTHNFFKQYFKYYFKIQNYSILHIHFGTNAVNMIEQIKAFNKKTIVTFHGYDAHNYSEHFYKTLFNQPNVFFTVNTNYVKKRIVALGASNSKISILPMGLDTDYFKPKVKKNSKVFNLLFVGRLIPLKAPLMSIKIVHRLKLELQRQVCFHIVGDGSEMEVCKAYVSDHNLESNVVFHGSKPQDYIKQLMEQSDVFLFPGIIDQNGRCEAQGLVIQEAQSMKLPVVISDVGGMKEGVVDGESGFVVTEKNLEEFVKKIVFLIEHEEVRKKMGEIGREFVKQHYDSTFLHKKWLEIYSEL</sequence>
<proteinExistence type="predicted"/>
<dbReference type="Pfam" id="PF00534">
    <property type="entry name" value="Glycos_transf_1"/>
    <property type="match status" value="1"/>
</dbReference>
<keyword evidence="1" id="KW-0472">Membrane</keyword>
<keyword evidence="1" id="KW-1133">Transmembrane helix</keyword>
<dbReference type="RefSeq" id="WP_199114656.1">
    <property type="nucleotide sequence ID" value="NZ_JAELVQ010000007.1"/>
</dbReference>
<comment type="caution">
    <text evidence="4">The sequence shown here is derived from an EMBL/GenBank/DDBJ whole genome shotgun (WGS) entry which is preliminary data.</text>
</comment>
<dbReference type="PANTHER" id="PTHR45947">
    <property type="entry name" value="SULFOQUINOVOSYL TRANSFERASE SQD2"/>
    <property type="match status" value="1"/>
</dbReference>
<feature type="domain" description="Glycosyl transferase family 1" evidence="2">
    <location>
        <begin position="208"/>
        <end position="380"/>
    </location>
</feature>
<gene>
    <name evidence="4" type="ORF">JF259_07305</name>
</gene>
<dbReference type="InterPro" id="IPR001296">
    <property type="entry name" value="Glyco_trans_1"/>
</dbReference>
<evidence type="ECO:0000256" key="1">
    <source>
        <dbReference type="SAM" id="Phobius"/>
    </source>
</evidence>
<evidence type="ECO:0000313" key="4">
    <source>
        <dbReference type="EMBL" id="MBJ6367891.1"/>
    </source>
</evidence>
<dbReference type="CDD" id="cd03801">
    <property type="entry name" value="GT4_PimA-like"/>
    <property type="match status" value="1"/>
</dbReference>
<feature type="domain" description="Glycosyltransferase subfamily 4-like N-terminal" evidence="3">
    <location>
        <begin position="15"/>
        <end position="206"/>
    </location>
</feature>
<dbReference type="PANTHER" id="PTHR45947:SF3">
    <property type="entry name" value="SULFOQUINOVOSYL TRANSFERASE SQD2"/>
    <property type="match status" value="1"/>
</dbReference>
<dbReference type="InterPro" id="IPR028098">
    <property type="entry name" value="Glyco_trans_4-like_N"/>
</dbReference>
<dbReference type="Proteomes" id="UP000610931">
    <property type="component" value="Unassembled WGS sequence"/>
</dbReference>
<keyword evidence="1" id="KW-0812">Transmembrane</keyword>
<evidence type="ECO:0000259" key="3">
    <source>
        <dbReference type="Pfam" id="PF13439"/>
    </source>
</evidence>
<evidence type="ECO:0000259" key="2">
    <source>
        <dbReference type="Pfam" id="PF00534"/>
    </source>
</evidence>
<evidence type="ECO:0000313" key="5">
    <source>
        <dbReference type="Proteomes" id="UP000610931"/>
    </source>
</evidence>
<dbReference type="EMBL" id="JAELVQ010000007">
    <property type="protein sequence ID" value="MBJ6367891.1"/>
    <property type="molecule type" value="Genomic_DNA"/>
</dbReference>
<dbReference type="Gene3D" id="3.40.50.2000">
    <property type="entry name" value="Glycogen Phosphorylase B"/>
    <property type="match status" value="2"/>
</dbReference>
<dbReference type="Pfam" id="PF13439">
    <property type="entry name" value="Glyco_transf_4"/>
    <property type="match status" value="1"/>
</dbReference>
<dbReference type="InterPro" id="IPR050194">
    <property type="entry name" value="Glycosyltransferase_grp1"/>
</dbReference>
<dbReference type="GO" id="GO:0016757">
    <property type="term" value="F:glycosyltransferase activity"/>
    <property type="evidence" value="ECO:0007669"/>
    <property type="project" value="InterPro"/>
</dbReference>
<keyword evidence="5" id="KW-1185">Reference proteome</keyword>
<feature type="transmembrane region" description="Helical" evidence="1">
    <location>
        <begin position="73"/>
        <end position="97"/>
    </location>
</feature>
<dbReference type="AlphaFoldDB" id="A0A8J7IHD6"/>
<protein>
    <submittedName>
        <fullName evidence="4">Glycosyltransferase family 4 protein</fullName>
    </submittedName>
</protein>
<organism evidence="4 5">
    <name type="scientific">Snuella sedimenti</name>
    <dbReference type="NCBI Taxonomy" id="2798802"/>
    <lineage>
        <taxon>Bacteria</taxon>
        <taxon>Pseudomonadati</taxon>
        <taxon>Bacteroidota</taxon>
        <taxon>Flavobacteriia</taxon>
        <taxon>Flavobacteriales</taxon>
        <taxon>Flavobacteriaceae</taxon>
        <taxon>Snuella</taxon>
    </lineage>
</organism>